<proteinExistence type="predicted"/>
<reference evidence="1" key="3">
    <citation type="submission" date="2025-09" db="UniProtKB">
        <authorList>
            <consortium name="Ensembl"/>
        </authorList>
    </citation>
    <scope>IDENTIFICATION</scope>
</reference>
<protein>
    <submittedName>
        <fullName evidence="1">Uncharacterized protein</fullName>
    </submittedName>
</protein>
<evidence type="ECO:0000313" key="2">
    <source>
        <dbReference type="Proteomes" id="UP000694405"/>
    </source>
</evidence>
<dbReference type="AlphaFoldDB" id="A0A8V5FSA4"/>
<name>A0A8V5FSA4_MELUD</name>
<dbReference type="Proteomes" id="UP000694405">
    <property type="component" value="Chromosome 3"/>
</dbReference>
<dbReference type="Ensembl" id="ENSMUNT00000030079.1">
    <property type="protein sequence ID" value="ENSMUNP00000027383.1"/>
    <property type="gene ID" value="ENSMUNG00000020902.1"/>
</dbReference>
<sequence length="49" mass="5666">MFLLFFKNANLTHRAEKVAVENFSWLKLLGIGLVYLGETLQDYVPHAQE</sequence>
<evidence type="ECO:0000313" key="1">
    <source>
        <dbReference type="Ensembl" id="ENSMUNP00000027383.1"/>
    </source>
</evidence>
<keyword evidence="2" id="KW-1185">Reference proteome</keyword>
<accession>A0A8V5FSA4</accession>
<reference evidence="1" key="2">
    <citation type="submission" date="2025-08" db="UniProtKB">
        <authorList>
            <consortium name="Ensembl"/>
        </authorList>
    </citation>
    <scope>IDENTIFICATION</scope>
</reference>
<reference evidence="1" key="1">
    <citation type="submission" date="2020-03" db="EMBL/GenBank/DDBJ databases">
        <title>Melopsittacus undulatus (budgerigar) genome, bMelUnd1, maternal haplotype with Z.</title>
        <authorList>
            <person name="Gedman G."/>
            <person name="Mountcastle J."/>
            <person name="Haase B."/>
            <person name="Formenti G."/>
            <person name="Wright T."/>
            <person name="Apodaca J."/>
            <person name="Pelan S."/>
            <person name="Chow W."/>
            <person name="Rhie A."/>
            <person name="Howe K."/>
            <person name="Fedrigo O."/>
            <person name="Jarvis E.D."/>
        </authorList>
    </citation>
    <scope>NUCLEOTIDE SEQUENCE [LARGE SCALE GENOMIC DNA]</scope>
</reference>
<organism evidence="1 2">
    <name type="scientific">Melopsittacus undulatus</name>
    <name type="common">Budgerigar</name>
    <name type="synonym">Psittacus undulatus</name>
    <dbReference type="NCBI Taxonomy" id="13146"/>
    <lineage>
        <taxon>Eukaryota</taxon>
        <taxon>Metazoa</taxon>
        <taxon>Chordata</taxon>
        <taxon>Craniata</taxon>
        <taxon>Vertebrata</taxon>
        <taxon>Euteleostomi</taxon>
        <taxon>Archelosauria</taxon>
        <taxon>Archosauria</taxon>
        <taxon>Dinosauria</taxon>
        <taxon>Saurischia</taxon>
        <taxon>Theropoda</taxon>
        <taxon>Coelurosauria</taxon>
        <taxon>Aves</taxon>
        <taxon>Neognathae</taxon>
        <taxon>Neoaves</taxon>
        <taxon>Telluraves</taxon>
        <taxon>Australaves</taxon>
        <taxon>Psittaciformes</taxon>
        <taxon>Psittaculidae</taxon>
        <taxon>Melopsittacus</taxon>
    </lineage>
</organism>